<proteinExistence type="predicted"/>
<evidence type="ECO:0000313" key="2">
    <source>
        <dbReference type="EMBL" id="CAH2716499.1"/>
    </source>
</evidence>
<gene>
    <name evidence="2" type="ORF">BACCIP111895_03686</name>
</gene>
<keyword evidence="1" id="KW-0175">Coiled coil</keyword>
<evidence type="ECO:0008006" key="4">
    <source>
        <dbReference type="Google" id="ProtNLM"/>
    </source>
</evidence>
<accession>A0ABM9EWI0</accession>
<dbReference type="EMBL" id="CALBWS010000028">
    <property type="protein sequence ID" value="CAH2716499.1"/>
    <property type="molecule type" value="Genomic_DNA"/>
</dbReference>
<protein>
    <recommendedName>
        <fullName evidence="4">Cell-wall binding lipoprotein</fullName>
    </recommendedName>
</protein>
<dbReference type="PROSITE" id="PS51257">
    <property type="entry name" value="PROKAR_LIPOPROTEIN"/>
    <property type="match status" value="1"/>
</dbReference>
<name>A0ABM9EWI0_9BACI</name>
<keyword evidence="3" id="KW-1185">Reference proteome</keyword>
<dbReference type="Proteomes" id="UP000838308">
    <property type="component" value="Unassembled WGS sequence"/>
</dbReference>
<dbReference type="Pfam" id="PF10368">
    <property type="entry name" value="YkyA"/>
    <property type="match status" value="1"/>
</dbReference>
<evidence type="ECO:0000256" key="1">
    <source>
        <dbReference type="SAM" id="Coils"/>
    </source>
</evidence>
<evidence type="ECO:0000313" key="3">
    <source>
        <dbReference type="Proteomes" id="UP000838308"/>
    </source>
</evidence>
<reference evidence="2" key="1">
    <citation type="submission" date="2022-04" db="EMBL/GenBank/DDBJ databases">
        <authorList>
            <person name="Criscuolo A."/>
        </authorList>
    </citation>
    <scope>NUCLEOTIDE SEQUENCE</scope>
    <source>
        <strain evidence="2">CIP111895</strain>
    </source>
</reference>
<dbReference type="RefSeq" id="WP_248736752.1">
    <property type="nucleotide sequence ID" value="NZ_CALBWS010000028.1"/>
</dbReference>
<dbReference type="SUPFAM" id="SSF140423">
    <property type="entry name" value="MW0975(SA0943)-like"/>
    <property type="match status" value="1"/>
</dbReference>
<dbReference type="InterPro" id="IPR019454">
    <property type="entry name" value="Lipoprot_YkyA-like"/>
</dbReference>
<sequence>MLYFEKNRFVIFFIAIIFILSGCAAKKTPVEKIYDVLENVVKKEKTFEEQQNPLVTLEKKEKDLYDQIIGLGMKEYDQIVKISDEALQVTEKRKEHMEKETNSLKESEKEFKKVADIKGKITDTKISKSANELYDIMMQRYQAHEVLYKEYSVALTYDEELYRMFKNKNLSLNELEAQINKLNGTYKKVYAANENFNKLTEQYNEKKLLFYKMAGLKLNK</sequence>
<comment type="caution">
    <text evidence="2">The sequence shown here is derived from an EMBL/GenBank/DDBJ whole genome shotgun (WGS) entry which is preliminary data.</text>
</comment>
<organism evidence="2 3">
    <name type="scientific">Neobacillus rhizosphaerae</name>
    <dbReference type="NCBI Taxonomy" id="2880965"/>
    <lineage>
        <taxon>Bacteria</taxon>
        <taxon>Bacillati</taxon>
        <taxon>Bacillota</taxon>
        <taxon>Bacilli</taxon>
        <taxon>Bacillales</taxon>
        <taxon>Bacillaceae</taxon>
        <taxon>Neobacillus</taxon>
    </lineage>
</organism>
<dbReference type="Gene3D" id="1.20.120.570">
    <property type="entry name" value="YkyA-like"/>
    <property type="match status" value="1"/>
</dbReference>
<feature type="coiled-coil region" evidence="1">
    <location>
        <begin position="165"/>
        <end position="192"/>
    </location>
</feature>
<dbReference type="InterPro" id="IPR036785">
    <property type="entry name" value="YkyA-like_sf"/>
</dbReference>